<reference evidence="2" key="1">
    <citation type="submission" date="2024-06" db="EMBL/GenBank/DDBJ databases">
        <authorList>
            <consortium name="consrtm"/>
            <person name="Uemura M."/>
            <person name="Terahara T."/>
        </authorList>
    </citation>
    <scope>NUCLEOTIDE SEQUENCE</scope>
    <source>
        <strain evidence="2">KM77-8</strain>
    </source>
</reference>
<reference evidence="2" key="2">
    <citation type="submission" date="2024-07" db="EMBL/GenBank/DDBJ databases">
        <title>Streptomyces haneummycinica sp. nov., a new antibiotic-producing actinobacterium isolated from marine sediment.</title>
        <authorList>
            <person name="Uemura M."/>
            <person name="Hamada M."/>
            <person name="Hirano S."/>
            <person name="Kobayashi K."/>
            <person name="Ohshiro T."/>
            <person name="Kobayashi T."/>
            <person name="Terahara T."/>
        </authorList>
    </citation>
    <scope>NUCLEOTIDE SEQUENCE</scope>
    <source>
        <strain evidence="2">KM77-8</strain>
    </source>
</reference>
<dbReference type="InterPro" id="IPR036844">
    <property type="entry name" value="Hint_dom_sf"/>
</dbReference>
<dbReference type="Gene3D" id="2.170.16.10">
    <property type="entry name" value="Hedgehog/Intein (Hint) domain"/>
    <property type="match status" value="1"/>
</dbReference>
<dbReference type="InterPro" id="IPR003587">
    <property type="entry name" value="Hint_dom_N"/>
</dbReference>
<gene>
    <name evidence="2" type="ORF">SHKM778_73720</name>
</gene>
<dbReference type="AlphaFoldDB" id="A0AAT9HUL7"/>
<sequence>MGDLHSVNRFGSYHPPLGTRTVEKPYDLDAQNSVFKFVSSLVIPDVESWKKVIQGEASGWDYLGVVSDIPFAKAVKLVPDSVVKKGKEAVDKWLRKFASGCNKCFLAGTQVLMANGETKSIEKIEVGDEVVATDPETGETHLRKVTRLIVTEDDKHFNELTIETPGGPEKLTATHEHPFWVPEIGAWVEARNLAAGMTLRTPDGTTVRILSNRAYTKHARTYNLTVDDLHTYYVLAGDTPVLVHNSNGCPTGKAPEAPTIDISNYRGRFQAYLHRSGMKRLPDDWDAHHAIPQEYRNHPEFGDFDFDAPSNMRGVPGSRMKSRGANVHQEITNQWKWFHDMNPNPSRAQIEDFAGQIDRGYGAYFWAER</sequence>
<feature type="domain" description="Hint" evidence="1">
    <location>
        <begin position="102"/>
        <end position="203"/>
    </location>
</feature>
<evidence type="ECO:0000259" key="1">
    <source>
        <dbReference type="SMART" id="SM00306"/>
    </source>
</evidence>
<protein>
    <recommendedName>
        <fullName evidence="1">Hint domain-containing protein</fullName>
    </recommendedName>
</protein>
<proteinExistence type="predicted"/>
<dbReference type="PROSITE" id="PS50817">
    <property type="entry name" value="INTEIN_N_TER"/>
    <property type="match status" value="1"/>
</dbReference>
<dbReference type="SUPFAM" id="SSF51294">
    <property type="entry name" value="Hedgehog/intein (Hint) domain"/>
    <property type="match status" value="1"/>
</dbReference>
<accession>A0AAT9HUL7</accession>
<dbReference type="SMART" id="SM00306">
    <property type="entry name" value="HintN"/>
    <property type="match status" value="1"/>
</dbReference>
<dbReference type="NCBIfam" id="TIGR01443">
    <property type="entry name" value="intein_Cterm"/>
    <property type="match status" value="1"/>
</dbReference>
<dbReference type="Pfam" id="PF07591">
    <property type="entry name" value="PT-HINT"/>
    <property type="match status" value="1"/>
</dbReference>
<dbReference type="CDD" id="cd00081">
    <property type="entry name" value="Hint"/>
    <property type="match status" value="1"/>
</dbReference>
<dbReference type="GO" id="GO:0016539">
    <property type="term" value="P:intein-mediated protein splicing"/>
    <property type="evidence" value="ECO:0007669"/>
    <property type="project" value="InterPro"/>
</dbReference>
<dbReference type="EMBL" id="AP035768">
    <property type="protein sequence ID" value="BFO20984.1"/>
    <property type="molecule type" value="Genomic_DNA"/>
</dbReference>
<dbReference type="InterPro" id="IPR030934">
    <property type="entry name" value="Intein_C"/>
</dbReference>
<evidence type="ECO:0000313" key="2">
    <source>
        <dbReference type="EMBL" id="BFO20984.1"/>
    </source>
</evidence>
<dbReference type="PROSITE" id="PS50818">
    <property type="entry name" value="INTEIN_C_TER"/>
    <property type="match status" value="1"/>
</dbReference>
<name>A0AAT9HUL7_9ACTN</name>
<dbReference type="InterPro" id="IPR006141">
    <property type="entry name" value="Intein_N"/>
</dbReference>
<organism evidence="2">
    <name type="scientific">Streptomyces haneummycinicus</name>
    <dbReference type="NCBI Taxonomy" id="3074435"/>
    <lineage>
        <taxon>Bacteria</taxon>
        <taxon>Bacillati</taxon>
        <taxon>Actinomycetota</taxon>
        <taxon>Actinomycetes</taxon>
        <taxon>Kitasatosporales</taxon>
        <taxon>Streptomycetaceae</taxon>
        <taxon>Streptomyces</taxon>
    </lineage>
</organism>